<dbReference type="InterPro" id="IPR001487">
    <property type="entry name" value="Bromodomain"/>
</dbReference>
<dbReference type="Proteomes" id="UP000694846">
    <property type="component" value="Unplaced"/>
</dbReference>
<evidence type="ECO:0000313" key="7">
    <source>
        <dbReference type="Proteomes" id="UP000694846"/>
    </source>
</evidence>
<accession>A0A8B8GLQ2</accession>
<dbReference type="Gene3D" id="1.20.920.10">
    <property type="entry name" value="Bromodomain-like"/>
    <property type="match status" value="1"/>
</dbReference>
<proteinExistence type="predicted"/>
<dbReference type="AlphaFoldDB" id="A0A8B8GLQ2"/>
<organism evidence="7 8">
    <name type="scientific">Sipha flava</name>
    <name type="common">yellow sugarcane aphid</name>
    <dbReference type="NCBI Taxonomy" id="143950"/>
    <lineage>
        <taxon>Eukaryota</taxon>
        <taxon>Metazoa</taxon>
        <taxon>Ecdysozoa</taxon>
        <taxon>Arthropoda</taxon>
        <taxon>Hexapoda</taxon>
        <taxon>Insecta</taxon>
        <taxon>Pterygota</taxon>
        <taxon>Neoptera</taxon>
        <taxon>Paraneoptera</taxon>
        <taxon>Hemiptera</taxon>
        <taxon>Sternorrhyncha</taxon>
        <taxon>Aphidomorpha</taxon>
        <taxon>Aphidoidea</taxon>
        <taxon>Aphididae</taxon>
        <taxon>Sipha</taxon>
    </lineage>
</organism>
<dbReference type="InterPro" id="IPR011011">
    <property type="entry name" value="Znf_FYVE_PHD"/>
</dbReference>
<evidence type="ECO:0000259" key="6">
    <source>
        <dbReference type="PROSITE" id="PS50014"/>
    </source>
</evidence>
<dbReference type="SMART" id="SM00297">
    <property type="entry name" value="BROMO"/>
    <property type="match status" value="1"/>
</dbReference>
<dbReference type="CDD" id="cd00029">
    <property type="entry name" value="C1"/>
    <property type="match status" value="1"/>
</dbReference>
<evidence type="ECO:0000256" key="1">
    <source>
        <dbReference type="ARBA" id="ARBA00022723"/>
    </source>
</evidence>
<dbReference type="Pfam" id="PF00439">
    <property type="entry name" value="Bromodomain"/>
    <property type="match status" value="1"/>
</dbReference>
<dbReference type="PROSITE" id="PS50014">
    <property type="entry name" value="BROMODOMAIN_2"/>
    <property type="match status" value="1"/>
</dbReference>
<evidence type="ECO:0000256" key="3">
    <source>
        <dbReference type="ARBA" id="ARBA00022833"/>
    </source>
</evidence>
<dbReference type="GeneID" id="112692912"/>
<dbReference type="GO" id="GO:0008270">
    <property type="term" value="F:zinc ion binding"/>
    <property type="evidence" value="ECO:0007669"/>
    <property type="project" value="UniProtKB-KW"/>
</dbReference>
<reference evidence="8" key="1">
    <citation type="submission" date="2025-08" db="UniProtKB">
        <authorList>
            <consortium name="RefSeq"/>
        </authorList>
    </citation>
    <scope>IDENTIFICATION</scope>
    <source>
        <tissue evidence="8">Whole body</tissue>
    </source>
</reference>
<evidence type="ECO:0000256" key="5">
    <source>
        <dbReference type="PROSITE-ProRule" id="PRU00035"/>
    </source>
</evidence>
<keyword evidence="4 5" id="KW-0103">Bromodomain</keyword>
<feature type="domain" description="Bromo" evidence="6">
    <location>
        <begin position="106"/>
        <end position="164"/>
    </location>
</feature>
<keyword evidence="2" id="KW-0863">Zinc-finger</keyword>
<dbReference type="RefSeq" id="XP_025423521.1">
    <property type="nucleotide sequence ID" value="XM_025567736.1"/>
</dbReference>
<gene>
    <name evidence="8" type="primary">LOC112692912</name>
</gene>
<dbReference type="SUPFAM" id="SSF47370">
    <property type="entry name" value="Bromodomain"/>
    <property type="match status" value="1"/>
</dbReference>
<dbReference type="SUPFAM" id="SSF57903">
    <property type="entry name" value="FYVE/PHD zinc finger"/>
    <property type="match status" value="1"/>
</dbReference>
<dbReference type="PRINTS" id="PR00503">
    <property type="entry name" value="BROMODOMAIN"/>
</dbReference>
<dbReference type="PROSITE" id="PS01359">
    <property type="entry name" value="ZF_PHD_1"/>
    <property type="match status" value="1"/>
</dbReference>
<name>A0A8B8GLQ2_9HEMI</name>
<sequence length="187" mass="22093">MASAGSSKSNTIVKCCCCHDLCWNFDKDIVRCSCCQRIYHKSCYYPTLLNVDTSFICIMCEDIKKYSKNVQNINISFGSMKKKIITRILMELYCKSENIELVKECPNPQMHPMYYKKISQPMSLGNIRRFLEQNRYDKVKYVIWDLSKIFGNVMIYLSPSDPYYKIANELNDYLFKMVEKWLPNLEL</sequence>
<keyword evidence="3" id="KW-0862">Zinc</keyword>
<keyword evidence="7" id="KW-1185">Reference proteome</keyword>
<evidence type="ECO:0000313" key="8">
    <source>
        <dbReference type="RefSeq" id="XP_025423521.1"/>
    </source>
</evidence>
<dbReference type="InterPro" id="IPR019786">
    <property type="entry name" value="Zinc_finger_PHD-type_CS"/>
</dbReference>
<dbReference type="InterPro" id="IPR036427">
    <property type="entry name" value="Bromodomain-like_sf"/>
</dbReference>
<dbReference type="OrthoDB" id="1870062at2759"/>
<evidence type="ECO:0000256" key="4">
    <source>
        <dbReference type="ARBA" id="ARBA00023117"/>
    </source>
</evidence>
<keyword evidence="1" id="KW-0479">Metal-binding</keyword>
<evidence type="ECO:0000256" key="2">
    <source>
        <dbReference type="ARBA" id="ARBA00022771"/>
    </source>
</evidence>
<protein>
    <submittedName>
        <fullName evidence="8">LOW QUALITY PROTEIN: transcription intermediary factor 1-alpha-like</fullName>
    </submittedName>
</protein>